<gene>
    <name evidence="1" type="ORF">P5673_006800</name>
</gene>
<reference evidence="1" key="1">
    <citation type="journal article" date="2023" name="G3 (Bethesda)">
        <title>Whole genome assembly and annotation of the endangered Caribbean coral Acropora cervicornis.</title>
        <authorList>
            <person name="Selwyn J.D."/>
            <person name="Vollmer S.V."/>
        </authorList>
    </citation>
    <scope>NUCLEOTIDE SEQUENCE</scope>
    <source>
        <strain evidence="1">K2</strain>
    </source>
</reference>
<reference evidence="1" key="2">
    <citation type="journal article" date="2023" name="Science">
        <title>Genomic signatures of disease resistance in endangered staghorn corals.</title>
        <authorList>
            <person name="Vollmer S.V."/>
            <person name="Selwyn J.D."/>
            <person name="Despard B.A."/>
            <person name="Roesel C.L."/>
        </authorList>
    </citation>
    <scope>NUCLEOTIDE SEQUENCE</scope>
    <source>
        <strain evidence="1">K2</strain>
    </source>
</reference>
<dbReference type="AlphaFoldDB" id="A0AAD9QWF9"/>
<evidence type="ECO:0000313" key="1">
    <source>
        <dbReference type="EMBL" id="KAK2568777.1"/>
    </source>
</evidence>
<proteinExistence type="predicted"/>
<comment type="caution">
    <text evidence="1">The sequence shown here is derived from an EMBL/GenBank/DDBJ whole genome shotgun (WGS) entry which is preliminary data.</text>
</comment>
<evidence type="ECO:0000313" key="2">
    <source>
        <dbReference type="Proteomes" id="UP001249851"/>
    </source>
</evidence>
<sequence length="106" mass="11710">MSRAEWMNGICLTWSRGRLISPSLPVGDDRYLNLSSQKRPTGRNLGGNRLVRCSGTTSRELQKCFSRVPSYRRRDNLLGSGDKAKNEQLGTKIVVDSGYSSLSTGS</sequence>
<name>A0AAD9QWF9_ACRCE</name>
<keyword evidence="2" id="KW-1185">Reference proteome</keyword>
<protein>
    <submittedName>
        <fullName evidence="1">Uncharacterized protein</fullName>
    </submittedName>
</protein>
<accession>A0AAD9QWF9</accession>
<dbReference type="EMBL" id="JARQWQ010000011">
    <property type="protein sequence ID" value="KAK2568777.1"/>
    <property type="molecule type" value="Genomic_DNA"/>
</dbReference>
<dbReference type="Proteomes" id="UP001249851">
    <property type="component" value="Unassembled WGS sequence"/>
</dbReference>
<organism evidence="1 2">
    <name type="scientific">Acropora cervicornis</name>
    <name type="common">Staghorn coral</name>
    <dbReference type="NCBI Taxonomy" id="6130"/>
    <lineage>
        <taxon>Eukaryota</taxon>
        <taxon>Metazoa</taxon>
        <taxon>Cnidaria</taxon>
        <taxon>Anthozoa</taxon>
        <taxon>Hexacorallia</taxon>
        <taxon>Scleractinia</taxon>
        <taxon>Astrocoeniina</taxon>
        <taxon>Acroporidae</taxon>
        <taxon>Acropora</taxon>
    </lineage>
</organism>